<name>A0A6G9AUK2_9BACT</name>
<dbReference type="KEGG" id="spib:G8759_26905"/>
<protein>
    <submittedName>
        <fullName evidence="1">Septum formation initiator family protein</fullName>
    </submittedName>
</protein>
<organism evidence="1 2">
    <name type="scientific">Spirosoma aureum</name>
    <dbReference type="NCBI Taxonomy" id="2692134"/>
    <lineage>
        <taxon>Bacteria</taxon>
        <taxon>Pseudomonadati</taxon>
        <taxon>Bacteroidota</taxon>
        <taxon>Cytophagia</taxon>
        <taxon>Cytophagales</taxon>
        <taxon>Cytophagaceae</taxon>
        <taxon>Spirosoma</taxon>
    </lineage>
</organism>
<evidence type="ECO:0000313" key="1">
    <source>
        <dbReference type="EMBL" id="QIP16006.1"/>
    </source>
</evidence>
<accession>A0A6G9AUK2</accession>
<evidence type="ECO:0000313" key="2">
    <source>
        <dbReference type="Proteomes" id="UP000501802"/>
    </source>
</evidence>
<sequence>MLNRLLHYLRNFYVASGLSLLAWMTFFDANDLPMQIRNWWKLRELEGEATFYQTQIQKVQTERREVLGNDRLREKYAREKYLMKKPTEDIFVIVDEKNEPIEK</sequence>
<dbReference type="AlphaFoldDB" id="A0A6G9AUK2"/>
<reference evidence="1 2" key="1">
    <citation type="submission" date="2020-03" db="EMBL/GenBank/DDBJ databases">
        <authorList>
            <person name="Kim M.K."/>
        </authorList>
    </citation>
    <scope>NUCLEOTIDE SEQUENCE [LARGE SCALE GENOMIC DNA]</scope>
    <source>
        <strain evidence="1 2">BT328</strain>
    </source>
</reference>
<dbReference type="Proteomes" id="UP000501802">
    <property type="component" value="Chromosome"/>
</dbReference>
<dbReference type="RefSeq" id="WP_167215387.1">
    <property type="nucleotide sequence ID" value="NZ_CP050063.1"/>
</dbReference>
<keyword evidence="2" id="KW-1185">Reference proteome</keyword>
<gene>
    <name evidence="1" type="ORF">G8759_26905</name>
</gene>
<proteinExistence type="predicted"/>
<dbReference type="EMBL" id="CP050063">
    <property type="protein sequence ID" value="QIP16006.1"/>
    <property type="molecule type" value="Genomic_DNA"/>
</dbReference>